<feature type="chain" id="PRO_5046643523" description="Carboxypeptidase regulatory-like domain-containing protein" evidence="1">
    <location>
        <begin position="25"/>
        <end position="307"/>
    </location>
</feature>
<proteinExistence type="predicted"/>
<dbReference type="RefSeq" id="WP_353863429.1">
    <property type="nucleotide sequence ID" value="NZ_CP088295.1"/>
</dbReference>
<evidence type="ECO:0000313" key="3">
    <source>
        <dbReference type="Proteomes" id="UP001058860"/>
    </source>
</evidence>
<keyword evidence="3" id="KW-1185">Reference proteome</keyword>
<dbReference type="Proteomes" id="UP001058860">
    <property type="component" value="Chromosome"/>
</dbReference>
<evidence type="ECO:0000256" key="1">
    <source>
        <dbReference type="SAM" id="SignalP"/>
    </source>
</evidence>
<sequence length="307" mass="32980">MRPLVLAGAAALSAVLLAVPPAVAAPTVNGTKTTPQKVDAQTKQILYYLDLASGPQEEAFSVRFIPPRFATSGRRAEGESIDGPRKIALQGPGQLGQLIQDPRFSTPCSDRDAAFHGYATGPASVDVLLPPNSATTLAVRYLTGRRAPWADGDYRLTFVVEPKLVGSYALGSPFFGKQASSFPKRTRRTTGPLPDGRLGAHLLVSSAPAGTWGDTGTPRRIQRGQTVRVRGTLLPRTAGRRIDLQARAAGGRLRTVDSVRTDRRGRFTATWKPNAIGVQELWARYPSQPGGLTADTTSCPLRFQVQR</sequence>
<evidence type="ECO:0000313" key="2">
    <source>
        <dbReference type="EMBL" id="UUY02907.1"/>
    </source>
</evidence>
<gene>
    <name evidence="2" type="ORF">LRS13_19805</name>
</gene>
<evidence type="ECO:0008006" key="4">
    <source>
        <dbReference type="Google" id="ProtNLM"/>
    </source>
</evidence>
<accession>A0ABY5PEA7</accession>
<feature type="signal peptide" evidence="1">
    <location>
        <begin position="1"/>
        <end position="24"/>
    </location>
</feature>
<protein>
    <recommendedName>
        <fullName evidence="4">Carboxypeptidase regulatory-like domain-containing protein</fullName>
    </recommendedName>
</protein>
<name>A0ABY5PEA7_9ACTN</name>
<dbReference type="EMBL" id="CP088295">
    <property type="protein sequence ID" value="UUY02907.1"/>
    <property type="molecule type" value="Genomic_DNA"/>
</dbReference>
<organism evidence="2 3">
    <name type="scientific">Svornostia abyssi</name>
    <dbReference type="NCBI Taxonomy" id="2898438"/>
    <lineage>
        <taxon>Bacteria</taxon>
        <taxon>Bacillati</taxon>
        <taxon>Actinomycetota</taxon>
        <taxon>Thermoleophilia</taxon>
        <taxon>Solirubrobacterales</taxon>
        <taxon>Baekduiaceae</taxon>
        <taxon>Svornostia</taxon>
    </lineage>
</organism>
<reference evidence="3" key="1">
    <citation type="submission" date="2021-11" db="EMBL/GenBank/DDBJ databases">
        <title>Cultivation dependent microbiological survey of springs from the worlds oldest radium mine currently devoted to the extraction of radon-saturated water.</title>
        <authorList>
            <person name="Kapinusova G."/>
            <person name="Smrhova T."/>
            <person name="Strejcek M."/>
            <person name="Suman J."/>
            <person name="Jani K."/>
            <person name="Pajer P."/>
            <person name="Uhlik O."/>
        </authorList>
    </citation>
    <scope>NUCLEOTIDE SEQUENCE [LARGE SCALE GENOMIC DNA]</scope>
    <source>
        <strain evidence="3">J379</strain>
    </source>
</reference>
<keyword evidence="1" id="KW-0732">Signal</keyword>